<feature type="compositionally biased region" description="Basic and acidic residues" evidence="1">
    <location>
        <begin position="24"/>
        <end position="41"/>
    </location>
</feature>
<sequence>VSHTTIYRWIYQGYLSIDNSNLPEGRRPKKDKEPKSKKPIIPDKSIELRPKEIESRSTLGHWEFDTVIGKRDGKQPCLLVFTERKTSVELIYKLDSKSPKETVKIIDNIHNKLNNRFSKIFQSLTCDNGCEFWDWKGIEKDNRTTLYYCHPYSSWERPQNERANRLIRRFIPKGKSINDYSDDEIKRIQNWMNHYPRASLGWQRPIDVFTKELKSIGLDCSILQKLF</sequence>
<feature type="domain" description="Integrase catalytic" evidence="2">
    <location>
        <begin position="46"/>
        <end position="213"/>
    </location>
</feature>
<dbReference type="PROSITE" id="PS50994">
    <property type="entry name" value="INTEGRASE"/>
    <property type="match status" value="1"/>
</dbReference>
<dbReference type="InterPro" id="IPR012337">
    <property type="entry name" value="RNaseH-like_sf"/>
</dbReference>
<evidence type="ECO:0000256" key="1">
    <source>
        <dbReference type="SAM" id="MobiDB-lite"/>
    </source>
</evidence>
<name>A0ABR7NLZ2_9FIRM</name>
<feature type="region of interest" description="Disordered" evidence="1">
    <location>
        <begin position="21"/>
        <end position="41"/>
    </location>
</feature>
<organism evidence="3 4">
    <name type="scientific">Yanshouia hominis</name>
    <dbReference type="NCBI Taxonomy" id="2763673"/>
    <lineage>
        <taxon>Bacteria</taxon>
        <taxon>Bacillati</taxon>
        <taxon>Bacillota</taxon>
        <taxon>Clostridia</taxon>
        <taxon>Eubacteriales</taxon>
        <taxon>Oscillospiraceae</taxon>
        <taxon>Yanshouia</taxon>
    </lineage>
</organism>
<dbReference type="NCBIfam" id="NF033563">
    <property type="entry name" value="transpos_IS30"/>
    <property type="match status" value="1"/>
</dbReference>
<dbReference type="Gene3D" id="3.30.420.10">
    <property type="entry name" value="Ribonuclease H-like superfamily/Ribonuclease H"/>
    <property type="match status" value="1"/>
</dbReference>
<evidence type="ECO:0000313" key="3">
    <source>
        <dbReference type="EMBL" id="MBC8577430.1"/>
    </source>
</evidence>
<dbReference type="Proteomes" id="UP000658131">
    <property type="component" value="Unassembled WGS sequence"/>
</dbReference>
<accession>A0ABR7NLZ2</accession>
<dbReference type="EMBL" id="JACRTB010000031">
    <property type="protein sequence ID" value="MBC8577430.1"/>
    <property type="molecule type" value="Genomic_DNA"/>
</dbReference>
<dbReference type="PANTHER" id="PTHR10948:SF23">
    <property type="entry name" value="TRANSPOSASE INSI FOR INSERTION SEQUENCE ELEMENT IS30A-RELATED"/>
    <property type="match status" value="1"/>
</dbReference>
<keyword evidence="4" id="KW-1185">Reference proteome</keyword>
<feature type="non-terminal residue" evidence="3">
    <location>
        <position position="1"/>
    </location>
</feature>
<reference evidence="3 4" key="1">
    <citation type="submission" date="2020-08" db="EMBL/GenBank/DDBJ databases">
        <title>Genome public.</title>
        <authorList>
            <person name="Liu C."/>
            <person name="Sun Q."/>
        </authorList>
    </citation>
    <scope>NUCLEOTIDE SEQUENCE [LARGE SCALE GENOMIC DNA]</scope>
    <source>
        <strain evidence="3 4">BX1</strain>
    </source>
</reference>
<dbReference type="InterPro" id="IPR051917">
    <property type="entry name" value="Transposase-Integrase"/>
</dbReference>
<evidence type="ECO:0000259" key="2">
    <source>
        <dbReference type="PROSITE" id="PS50994"/>
    </source>
</evidence>
<dbReference type="InterPro" id="IPR001584">
    <property type="entry name" value="Integrase_cat-core"/>
</dbReference>
<comment type="caution">
    <text evidence="3">The sequence shown here is derived from an EMBL/GenBank/DDBJ whole genome shotgun (WGS) entry which is preliminary data.</text>
</comment>
<evidence type="ECO:0000313" key="4">
    <source>
        <dbReference type="Proteomes" id="UP000658131"/>
    </source>
</evidence>
<dbReference type="PANTHER" id="PTHR10948">
    <property type="entry name" value="TRANSPOSASE"/>
    <property type="match status" value="1"/>
</dbReference>
<dbReference type="RefSeq" id="WP_262400837.1">
    <property type="nucleotide sequence ID" value="NZ_JACRTB010000031.1"/>
</dbReference>
<dbReference type="InterPro" id="IPR053392">
    <property type="entry name" value="Transposase_IS30-like"/>
</dbReference>
<protein>
    <submittedName>
        <fullName evidence="3">IS30 family transposase</fullName>
    </submittedName>
</protein>
<dbReference type="SUPFAM" id="SSF53098">
    <property type="entry name" value="Ribonuclease H-like"/>
    <property type="match status" value="1"/>
</dbReference>
<proteinExistence type="predicted"/>
<gene>
    <name evidence="3" type="ORF">H8717_13575</name>
</gene>
<dbReference type="InterPro" id="IPR036397">
    <property type="entry name" value="RNaseH_sf"/>
</dbReference>